<dbReference type="PANTHER" id="PTHR34825:SF1">
    <property type="entry name" value="AAA-ATPASE-LIKE DOMAIN-CONTAINING PROTEIN"/>
    <property type="match status" value="1"/>
</dbReference>
<organism evidence="2 3">
    <name type="scientific">Candidatus Electrothrix communis</name>
    <dbReference type="NCBI Taxonomy" id="1859133"/>
    <lineage>
        <taxon>Bacteria</taxon>
        <taxon>Pseudomonadati</taxon>
        <taxon>Thermodesulfobacteriota</taxon>
        <taxon>Desulfobulbia</taxon>
        <taxon>Desulfobulbales</taxon>
        <taxon>Desulfobulbaceae</taxon>
        <taxon>Candidatus Electrothrix</taxon>
    </lineage>
</organism>
<comment type="caution">
    <text evidence="2">The sequence shown here is derived from an EMBL/GenBank/DDBJ whole genome shotgun (WGS) entry which is preliminary data.</text>
</comment>
<keyword evidence="3" id="KW-1185">Reference proteome</keyword>
<accession>A0A3S3QN97</accession>
<evidence type="ECO:0000313" key="2">
    <source>
        <dbReference type="EMBL" id="RWX49265.1"/>
    </source>
</evidence>
<dbReference type="Pfam" id="PF08011">
    <property type="entry name" value="PDDEXK_9"/>
    <property type="match status" value="1"/>
</dbReference>
<gene>
    <name evidence="2" type="ORF">VT98_10656</name>
</gene>
<sequence>MDYLEKSEFKQALENREILKTLYAGVKDQDKYLRFFFLTGVSKFSRVSIFSDLNHLTDITISKHFAALLGYTAAEIKKYYASYLHSLCQDLEQSEPEIMREITDWYNGYSWDGKNFVFNPYSIINLFYQQAFRNFWFETGTPTFLVKRLKEDNKAVNEEINNRVDEAVFNKYDIENINITAIMFQTGYLTLKAVDYRENKYILDFPNREVRESFLNFAVEHYAGSSFQEMSYIVSTLVDSLARNDIKSFFTALRALFSSITVKQLEKVKNYEGFYHSIIYIVLKILGVQIACEIQSNFGSTDVVIKNDGYIYVMEFKMGKAQTALEQIKKRKYHAPYLADKREVVLVGFGFDKAERNLIDYSIEAAEVP</sequence>
<name>A0A3S3QN97_9BACT</name>
<feature type="domain" description="AAA-ATPase-like" evidence="1">
    <location>
        <begin position="10"/>
        <end position="50"/>
    </location>
</feature>
<dbReference type="InterPro" id="IPR012547">
    <property type="entry name" value="PDDEXK_9"/>
</dbReference>
<evidence type="ECO:0000313" key="3">
    <source>
        <dbReference type="Proteomes" id="UP000288086"/>
    </source>
</evidence>
<reference evidence="2 3" key="1">
    <citation type="submission" date="2017-01" db="EMBL/GenBank/DDBJ databases">
        <title>The cable genome- insights into the physiology and evolution of filamentous bacteria capable of sulfide oxidation via long distance electron transfer.</title>
        <authorList>
            <person name="Schreiber L."/>
            <person name="Bjerg J.T."/>
            <person name="Boggild A."/>
            <person name="Van De Vossenberg J."/>
            <person name="Meysman F."/>
            <person name="Nielsen L.P."/>
            <person name="Schramm A."/>
            <person name="Kjeldsen K.U."/>
        </authorList>
    </citation>
    <scope>NUCLEOTIDE SEQUENCE [LARGE SCALE GENOMIC DNA]</scope>
    <source>
        <strain evidence="2">A1</strain>
    </source>
</reference>
<dbReference type="Pfam" id="PF09820">
    <property type="entry name" value="AAA-ATPase_like"/>
    <property type="match status" value="1"/>
</dbReference>
<dbReference type="EMBL" id="MTKP01000065">
    <property type="protein sequence ID" value="RWX49265.1"/>
    <property type="molecule type" value="Genomic_DNA"/>
</dbReference>
<dbReference type="PANTHER" id="PTHR34825">
    <property type="entry name" value="CONSERVED PROTEIN, WITH A WEAK D-GALACTARATE DEHYDRATASE/ALTRONATE HYDROLASE DOMAIN"/>
    <property type="match status" value="1"/>
</dbReference>
<dbReference type="InterPro" id="IPR018631">
    <property type="entry name" value="AAA-ATPase-like_dom"/>
</dbReference>
<dbReference type="AlphaFoldDB" id="A0A3S3QN97"/>
<dbReference type="Proteomes" id="UP000288086">
    <property type="component" value="Unassembled WGS sequence"/>
</dbReference>
<evidence type="ECO:0000259" key="1">
    <source>
        <dbReference type="Pfam" id="PF09820"/>
    </source>
</evidence>
<protein>
    <submittedName>
        <fullName evidence="2">PD-(D/E)XK nuclease superfamily protein</fullName>
    </submittedName>
</protein>
<proteinExistence type="predicted"/>